<gene>
    <name evidence="7" type="ORF">H5R63_07505</name>
</gene>
<dbReference type="PIRSF" id="PIRSF000538">
    <property type="entry name" value="GlpK"/>
    <property type="match status" value="1"/>
</dbReference>
<accession>A0A7W3U0W7</accession>
<keyword evidence="3 4" id="KW-0418">Kinase</keyword>
<evidence type="ECO:0000256" key="1">
    <source>
        <dbReference type="ARBA" id="ARBA00009156"/>
    </source>
</evidence>
<evidence type="ECO:0000313" key="8">
    <source>
        <dbReference type="Proteomes" id="UP000518255"/>
    </source>
</evidence>
<dbReference type="PANTHER" id="PTHR43095:SF2">
    <property type="entry name" value="GLUCONOKINASE"/>
    <property type="match status" value="1"/>
</dbReference>
<keyword evidence="2 4" id="KW-0808">Transferase</keyword>
<dbReference type="RefSeq" id="WP_182581486.1">
    <property type="nucleotide sequence ID" value="NZ_JACIUY010000063.1"/>
</dbReference>
<dbReference type="PROSITE" id="PS00445">
    <property type="entry name" value="FGGY_KINASES_2"/>
    <property type="match status" value="1"/>
</dbReference>
<dbReference type="InterPro" id="IPR018485">
    <property type="entry name" value="FGGY_C"/>
</dbReference>
<comment type="similarity">
    <text evidence="1 4">Belongs to the FGGY kinase family.</text>
</comment>
<dbReference type="InterPro" id="IPR043129">
    <property type="entry name" value="ATPase_NBD"/>
</dbReference>
<dbReference type="Pfam" id="PF00370">
    <property type="entry name" value="FGGY_N"/>
    <property type="match status" value="1"/>
</dbReference>
<evidence type="ECO:0000313" key="7">
    <source>
        <dbReference type="EMBL" id="MBB1086620.1"/>
    </source>
</evidence>
<dbReference type="EMBL" id="JACIUY010000063">
    <property type="protein sequence ID" value="MBB1086620.1"/>
    <property type="molecule type" value="Genomic_DNA"/>
</dbReference>
<comment type="caution">
    <text evidence="7">The sequence shown here is derived from an EMBL/GenBank/DDBJ whole genome shotgun (WGS) entry which is preliminary data.</text>
</comment>
<name>A0A7W3U0W7_9LACO</name>
<evidence type="ECO:0000256" key="2">
    <source>
        <dbReference type="ARBA" id="ARBA00022679"/>
    </source>
</evidence>
<dbReference type="PROSITE" id="PS00933">
    <property type="entry name" value="FGGY_KINASES_1"/>
    <property type="match status" value="1"/>
</dbReference>
<dbReference type="GO" id="GO:0016773">
    <property type="term" value="F:phosphotransferase activity, alcohol group as acceptor"/>
    <property type="evidence" value="ECO:0007669"/>
    <property type="project" value="InterPro"/>
</dbReference>
<proteinExistence type="inferred from homology"/>
<dbReference type="InterPro" id="IPR000577">
    <property type="entry name" value="Carb_kinase_FGGY"/>
</dbReference>
<dbReference type="InterPro" id="IPR018483">
    <property type="entry name" value="Carb_kinase_FGGY_CS"/>
</dbReference>
<evidence type="ECO:0000256" key="3">
    <source>
        <dbReference type="ARBA" id="ARBA00022777"/>
    </source>
</evidence>
<sequence length="514" mass="56959">MKYLLGIDVGTTTTKAVLYDENATIIGHFSKGYLLYRDPQGMAEQDPEEILAAVETVIQEAVSQADLEKGQLLGVSFSTANQSLLLLDKHFHPLTQVITWADTRARHVASQLKGSSVGKSIYQTTGTPIHPMSPLTKLIWLQKEHPELFQKMAYVADIKSYIFWRLFKKFKVDISVASCTGMMNIYSRKWDKDALKVAGINEDQLPEIVEPTAQETTMVEEERRKIGIPPETPFVYGAFDGALSNIGVGATTANQVAITIGTSAAVRVMTDHPVIDPEERLFCYAVDRKHWLVGGPLNNGGDIFQWATHQLVDQEVLEKERVDRYTLANRIIKDTPAGAHGLLFHPYLGGERAPIWNANARGDFFGLTVLHTRADMLRAVLEGINLNIALVFETVTSQVGKPAIVTATGGFARSVVWRQMLADVLNCQVNVPDAFESGCLGAVNLLMQSLGMVKGYQSVTNYIGRESKYQPDPEQVMIYRKILPVFRQVGELLTPAYSKIANLQDEIGSLHLPD</sequence>
<dbReference type="GO" id="GO:0016301">
    <property type="term" value="F:kinase activity"/>
    <property type="evidence" value="ECO:0007669"/>
    <property type="project" value="UniProtKB-KW"/>
</dbReference>
<feature type="domain" description="Carbohydrate kinase FGGY C-terminal" evidence="6">
    <location>
        <begin position="257"/>
        <end position="445"/>
    </location>
</feature>
<reference evidence="7 8" key="1">
    <citation type="submission" date="2020-07" db="EMBL/GenBank/DDBJ databases">
        <title>Description of Limosilactobacillus balticus sp. nov., Limosilactobacillus agrestis sp. nov., Limosilactobacillus albertensis sp. nov., Limosilactobacillus rudii sp. nov., Limosilactobacillus fastidiosus sp. nov., five novel Limosilactobacillus species isolated from the vertebrate gastrointestinal tract, and proposal of 6 subspecies of Limosilactobacillus reuteri adapted to the gastrointestinal tract of specific vertebrate hosts.</title>
        <authorList>
            <person name="Li F."/>
            <person name="Cheng C."/>
            <person name="Zheng J."/>
            <person name="Quevedo R.M."/>
            <person name="Li J."/>
            <person name="Roos S."/>
            <person name="Gaenzle M.G."/>
            <person name="Walter J."/>
        </authorList>
    </citation>
    <scope>NUCLEOTIDE SEQUENCE [LARGE SCALE GENOMIC DNA]</scope>
    <source>
        <strain evidence="7 8">WF-MA3-C</strain>
    </source>
</reference>
<dbReference type="InterPro" id="IPR050406">
    <property type="entry name" value="FGGY_Carb_Kinase"/>
</dbReference>
<evidence type="ECO:0000259" key="5">
    <source>
        <dbReference type="Pfam" id="PF00370"/>
    </source>
</evidence>
<dbReference type="CDD" id="cd07770">
    <property type="entry name" value="ASKHA_NBD_FGGY_GntK"/>
    <property type="match status" value="1"/>
</dbReference>
<dbReference type="Pfam" id="PF02782">
    <property type="entry name" value="FGGY_C"/>
    <property type="match status" value="1"/>
</dbReference>
<dbReference type="GO" id="GO:0005975">
    <property type="term" value="P:carbohydrate metabolic process"/>
    <property type="evidence" value="ECO:0007669"/>
    <property type="project" value="InterPro"/>
</dbReference>
<dbReference type="InterPro" id="IPR018484">
    <property type="entry name" value="FGGY_N"/>
</dbReference>
<evidence type="ECO:0000256" key="4">
    <source>
        <dbReference type="RuleBase" id="RU003733"/>
    </source>
</evidence>
<organism evidence="7 8">
    <name type="scientific">Limosilactobacillus fastidiosus</name>
    <dbReference type="NCBI Taxonomy" id="2759855"/>
    <lineage>
        <taxon>Bacteria</taxon>
        <taxon>Bacillati</taxon>
        <taxon>Bacillota</taxon>
        <taxon>Bacilli</taxon>
        <taxon>Lactobacillales</taxon>
        <taxon>Lactobacillaceae</taxon>
        <taxon>Limosilactobacillus</taxon>
    </lineage>
</organism>
<feature type="domain" description="Carbohydrate kinase FGGY N-terminal" evidence="5">
    <location>
        <begin position="3"/>
        <end position="247"/>
    </location>
</feature>
<dbReference type="SUPFAM" id="SSF53067">
    <property type="entry name" value="Actin-like ATPase domain"/>
    <property type="match status" value="2"/>
</dbReference>
<dbReference type="Gene3D" id="3.30.420.40">
    <property type="match status" value="2"/>
</dbReference>
<dbReference type="Proteomes" id="UP000518255">
    <property type="component" value="Unassembled WGS sequence"/>
</dbReference>
<dbReference type="PANTHER" id="PTHR43095">
    <property type="entry name" value="SUGAR KINASE"/>
    <property type="match status" value="1"/>
</dbReference>
<evidence type="ECO:0000259" key="6">
    <source>
        <dbReference type="Pfam" id="PF02782"/>
    </source>
</evidence>
<protein>
    <submittedName>
        <fullName evidence="7">Gluconokinase</fullName>
    </submittedName>
</protein>
<dbReference type="AlphaFoldDB" id="A0A7W3U0W7"/>